<organism evidence="2 3">
    <name type="scientific">Thelonectria olida</name>
    <dbReference type="NCBI Taxonomy" id="1576542"/>
    <lineage>
        <taxon>Eukaryota</taxon>
        <taxon>Fungi</taxon>
        <taxon>Dikarya</taxon>
        <taxon>Ascomycota</taxon>
        <taxon>Pezizomycotina</taxon>
        <taxon>Sordariomycetes</taxon>
        <taxon>Hypocreomycetidae</taxon>
        <taxon>Hypocreales</taxon>
        <taxon>Nectriaceae</taxon>
        <taxon>Thelonectria</taxon>
    </lineage>
</organism>
<gene>
    <name evidence="2" type="ORF">B0T10DRAFT_583316</name>
</gene>
<evidence type="ECO:0000313" key="3">
    <source>
        <dbReference type="Proteomes" id="UP000777438"/>
    </source>
</evidence>
<feature type="compositionally biased region" description="Acidic residues" evidence="1">
    <location>
        <begin position="71"/>
        <end position="99"/>
    </location>
</feature>
<feature type="region of interest" description="Disordered" evidence="1">
    <location>
        <begin position="71"/>
        <end position="109"/>
    </location>
</feature>
<protein>
    <submittedName>
        <fullName evidence="2">Uncharacterized protein</fullName>
    </submittedName>
</protein>
<keyword evidence="3" id="KW-1185">Reference proteome</keyword>
<name>A0A9P8WDQ0_9HYPO</name>
<dbReference type="OrthoDB" id="10057496at2759"/>
<evidence type="ECO:0000313" key="2">
    <source>
        <dbReference type="EMBL" id="KAH6896700.1"/>
    </source>
</evidence>
<evidence type="ECO:0000256" key="1">
    <source>
        <dbReference type="SAM" id="MobiDB-lite"/>
    </source>
</evidence>
<sequence>MSGIAPLRHRTIQVDAGVLPPPATKLVITQHLRATEDPPFWAWIIVGAFFDEEENIVWSTEIFSGHLDIELESDEESESTESSDSEPDEEWENEDDFDSEPNLCSFDHRDHRHRDHTRNLYPQYHHQQPSYPQHFAYGISPTGVTILPPATWDPTRHGPVPGHWQASFDPASRLTGRDASGGLPTGAPVGAPTPVQGQPYIPHFGGPGYAFGAPVQPQSLIALPPMGIAPNVYPQPLQAPVAGFTTQQTFSAQPNGALNPFIRQPQACPNIDSTMPAAQMTNSSGGVGCEPGYNYFFPAEHTKIHVFKSNQAPWLLPVNAQIPFVASHVPSGTTFAELLKGFGCCNANPKKNKCFEITSAGNGKWYKGLCITGDDKDMMKETLRSAGWGGDRTGLPDGKPVVCLWFCKN</sequence>
<proteinExistence type="predicted"/>
<dbReference type="AlphaFoldDB" id="A0A9P8WDQ0"/>
<reference evidence="2 3" key="1">
    <citation type="journal article" date="2021" name="Nat. Commun.">
        <title>Genetic determinants of endophytism in the Arabidopsis root mycobiome.</title>
        <authorList>
            <person name="Mesny F."/>
            <person name="Miyauchi S."/>
            <person name="Thiergart T."/>
            <person name="Pickel B."/>
            <person name="Atanasova L."/>
            <person name="Karlsson M."/>
            <person name="Huettel B."/>
            <person name="Barry K.W."/>
            <person name="Haridas S."/>
            <person name="Chen C."/>
            <person name="Bauer D."/>
            <person name="Andreopoulos W."/>
            <person name="Pangilinan J."/>
            <person name="LaButti K."/>
            <person name="Riley R."/>
            <person name="Lipzen A."/>
            <person name="Clum A."/>
            <person name="Drula E."/>
            <person name="Henrissat B."/>
            <person name="Kohler A."/>
            <person name="Grigoriev I.V."/>
            <person name="Martin F.M."/>
            <person name="Hacquard S."/>
        </authorList>
    </citation>
    <scope>NUCLEOTIDE SEQUENCE [LARGE SCALE GENOMIC DNA]</scope>
    <source>
        <strain evidence="2 3">MPI-CAGE-CH-0241</strain>
    </source>
</reference>
<dbReference type="EMBL" id="JAGPYM010000003">
    <property type="protein sequence ID" value="KAH6896700.1"/>
    <property type="molecule type" value="Genomic_DNA"/>
</dbReference>
<dbReference type="Proteomes" id="UP000777438">
    <property type="component" value="Unassembled WGS sequence"/>
</dbReference>
<accession>A0A9P8WDQ0</accession>
<comment type="caution">
    <text evidence="2">The sequence shown here is derived from an EMBL/GenBank/DDBJ whole genome shotgun (WGS) entry which is preliminary data.</text>
</comment>